<keyword evidence="1" id="KW-0732">Signal</keyword>
<keyword evidence="3" id="KW-1185">Reference proteome</keyword>
<sequence>MWSGRCIADLLLFIAVWKLCHKSDAAVMSTLICRAFQSIVQPMAIWIMVIGILTPISEISAGGNYNTRFLSPRARRALSPISDSVKIPNWGNHSLPPHAIIPYVPLSLYLPRAGFLWQDDEVWLPEQGNFGAEWQLNQEEDWAEFYDLEQLGSGYSVETLYRAYFSDPIGRRHPWAFEQDIAADMFESKEEDYIRSHLWSGEIVHLRSRVTQHYMGVVGDASSYIDEEMNVRSEDGFRRLRVGGLKMKSPNTTWIIQYNSGADNGFRLLNPIQDCYLSSSFRQFPNWDGLHSNDTISLQLHGIIEATCTRGASKDASTFFIIEGTSKAPIRSWRAVCGQIPGVQRVIVAFSMGYHVAMGLLSLQKTRRLYGKTLDIPPALLRNELSAVPLFHTLEKTIVTTFLFAHAVLLLKKRRWPAQTADNVTQGSLSGRRQSHLSKLASCAIFVWGHFIAYYVGNIARPSGATLVMIFSVVGLSEIVVVF</sequence>
<proteinExistence type="predicted"/>
<feature type="signal peptide" evidence="1">
    <location>
        <begin position="1"/>
        <end position="25"/>
    </location>
</feature>
<protein>
    <submittedName>
        <fullName evidence="2">Uncharacterized protein</fullName>
    </submittedName>
</protein>
<reference evidence="2" key="1">
    <citation type="submission" date="2021-05" db="EMBL/GenBank/DDBJ databases">
        <title>Comparative genomics of three Colletotrichum scovillei strains and genetic complementation revealed genes involved fungal growth and virulence on chili pepper.</title>
        <authorList>
            <person name="Hsieh D.-K."/>
            <person name="Chuang S.-C."/>
            <person name="Chen C.-Y."/>
            <person name="Chao Y.-T."/>
            <person name="Lu M.-Y.J."/>
            <person name="Lee M.-H."/>
            <person name="Shih M.-C."/>
        </authorList>
    </citation>
    <scope>NUCLEOTIDE SEQUENCE</scope>
    <source>
        <strain evidence="2">Coll-153</strain>
    </source>
</reference>
<dbReference type="AlphaFoldDB" id="A0A9P7UCD5"/>
<feature type="chain" id="PRO_5040435344" evidence="1">
    <location>
        <begin position="26"/>
        <end position="483"/>
    </location>
</feature>
<gene>
    <name evidence="2" type="ORF">JMJ77_014897</name>
</gene>
<dbReference type="EMBL" id="JAESDN010000008">
    <property type="protein sequence ID" value="KAG7046672.1"/>
    <property type="molecule type" value="Genomic_DNA"/>
</dbReference>
<name>A0A9P7UCD5_9PEZI</name>
<comment type="caution">
    <text evidence="2">The sequence shown here is derived from an EMBL/GenBank/DDBJ whole genome shotgun (WGS) entry which is preliminary data.</text>
</comment>
<accession>A0A9P7UCD5</accession>
<dbReference type="Proteomes" id="UP000699042">
    <property type="component" value="Unassembled WGS sequence"/>
</dbReference>
<evidence type="ECO:0000256" key="1">
    <source>
        <dbReference type="SAM" id="SignalP"/>
    </source>
</evidence>
<evidence type="ECO:0000313" key="2">
    <source>
        <dbReference type="EMBL" id="KAG7046672.1"/>
    </source>
</evidence>
<evidence type="ECO:0000313" key="3">
    <source>
        <dbReference type="Proteomes" id="UP000699042"/>
    </source>
</evidence>
<organism evidence="2 3">
    <name type="scientific">Colletotrichum scovillei</name>
    <dbReference type="NCBI Taxonomy" id="1209932"/>
    <lineage>
        <taxon>Eukaryota</taxon>
        <taxon>Fungi</taxon>
        <taxon>Dikarya</taxon>
        <taxon>Ascomycota</taxon>
        <taxon>Pezizomycotina</taxon>
        <taxon>Sordariomycetes</taxon>
        <taxon>Hypocreomycetidae</taxon>
        <taxon>Glomerellales</taxon>
        <taxon>Glomerellaceae</taxon>
        <taxon>Colletotrichum</taxon>
        <taxon>Colletotrichum acutatum species complex</taxon>
    </lineage>
</organism>